<proteinExistence type="predicted"/>
<gene>
    <name evidence="1" type="ORF">GO485_24640</name>
</gene>
<sequence>MHALLLSCCAADPMPASVVRENPVPPSGAAVAFTAADRLSELDHAIAYLLLDTSLIFIML</sequence>
<organism evidence="1 2">
    <name type="scientific">Pseudoduganella flava</name>
    <dbReference type="NCBI Taxonomy" id="871742"/>
    <lineage>
        <taxon>Bacteria</taxon>
        <taxon>Pseudomonadati</taxon>
        <taxon>Pseudomonadota</taxon>
        <taxon>Betaproteobacteria</taxon>
        <taxon>Burkholderiales</taxon>
        <taxon>Oxalobacteraceae</taxon>
        <taxon>Telluria group</taxon>
        <taxon>Pseudoduganella</taxon>
    </lineage>
</organism>
<accession>A0ABX6FX36</accession>
<keyword evidence="2" id="KW-1185">Reference proteome</keyword>
<protein>
    <submittedName>
        <fullName evidence="1">Uncharacterized protein</fullName>
    </submittedName>
</protein>
<dbReference type="RefSeq" id="WP_145878920.1">
    <property type="nucleotide sequence ID" value="NZ_CP046904.1"/>
</dbReference>
<evidence type="ECO:0000313" key="1">
    <source>
        <dbReference type="EMBL" id="QGZ41928.1"/>
    </source>
</evidence>
<reference evidence="1 2" key="1">
    <citation type="submission" date="2019-12" db="EMBL/GenBank/DDBJ databases">
        <title>Draft Genome Sequences of Six Type Strains of the Genus Massilia.</title>
        <authorList>
            <person name="Miess H."/>
            <person name="Frediansyah A."/>
            <person name="Goeker M."/>
            <person name="Gross H."/>
        </authorList>
    </citation>
    <scope>NUCLEOTIDE SEQUENCE [LARGE SCALE GENOMIC DNA]</scope>
    <source>
        <strain evidence="1 2">DSM 26639</strain>
    </source>
</reference>
<dbReference type="Proteomes" id="UP000437862">
    <property type="component" value="Chromosome"/>
</dbReference>
<dbReference type="EMBL" id="CP046904">
    <property type="protein sequence ID" value="QGZ41928.1"/>
    <property type="molecule type" value="Genomic_DNA"/>
</dbReference>
<evidence type="ECO:0000313" key="2">
    <source>
        <dbReference type="Proteomes" id="UP000437862"/>
    </source>
</evidence>
<name>A0ABX6FX36_9BURK</name>